<accession>A0A564XWP0</accession>
<evidence type="ECO:0000313" key="2">
    <source>
        <dbReference type="Proteomes" id="UP000321570"/>
    </source>
</evidence>
<dbReference type="AlphaFoldDB" id="A0A564XWP0"/>
<gene>
    <name evidence="1" type="ORF">WMSIL1_LOCUS679</name>
</gene>
<name>A0A564XWP0_HYMDI</name>
<protein>
    <submittedName>
        <fullName evidence="1">Uncharacterized protein</fullName>
    </submittedName>
</protein>
<evidence type="ECO:0000313" key="1">
    <source>
        <dbReference type="EMBL" id="VUZ39400.1"/>
    </source>
</evidence>
<sequence>MNPFLIDIFTKWCDRNHGDDENRMAGLPNEMRMIKLLGNFSKSDHSLYLSNLLPLSRYSTTYQH</sequence>
<organism evidence="1 2">
    <name type="scientific">Hymenolepis diminuta</name>
    <name type="common">Rat tapeworm</name>
    <dbReference type="NCBI Taxonomy" id="6216"/>
    <lineage>
        <taxon>Eukaryota</taxon>
        <taxon>Metazoa</taxon>
        <taxon>Spiralia</taxon>
        <taxon>Lophotrochozoa</taxon>
        <taxon>Platyhelminthes</taxon>
        <taxon>Cestoda</taxon>
        <taxon>Eucestoda</taxon>
        <taxon>Cyclophyllidea</taxon>
        <taxon>Hymenolepididae</taxon>
        <taxon>Hymenolepis</taxon>
    </lineage>
</organism>
<dbReference type="EMBL" id="CABIJS010000014">
    <property type="protein sequence ID" value="VUZ39400.1"/>
    <property type="molecule type" value="Genomic_DNA"/>
</dbReference>
<dbReference type="Proteomes" id="UP000321570">
    <property type="component" value="Unassembled WGS sequence"/>
</dbReference>
<keyword evidence="2" id="KW-1185">Reference proteome</keyword>
<proteinExistence type="predicted"/>
<reference evidence="1 2" key="1">
    <citation type="submission" date="2019-07" db="EMBL/GenBank/DDBJ databases">
        <authorList>
            <person name="Jastrzebski P J."/>
            <person name="Paukszto L."/>
            <person name="Jastrzebski P J."/>
        </authorList>
    </citation>
    <scope>NUCLEOTIDE SEQUENCE [LARGE SCALE GENOMIC DNA]</scope>
    <source>
        <strain evidence="1 2">WMS-il1</strain>
    </source>
</reference>